<accession>A0A1I4FC58</accession>
<dbReference type="RefSeq" id="WP_245762312.1">
    <property type="nucleotide sequence ID" value="NZ_FOSQ01000028.1"/>
</dbReference>
<proteinExistence type="predicted"/>
<evidence type="ECO:0000256" key="1">
    <source>
        <dbReference type="ARBA" id="ARBA00023015"/>
    </source>
</evidence>
<keyword evidence="2" id="KW-0804">Transcription</keyword>
<dbReference type="AlphaFoldDB" id="A0A1I4FC58"/>
<dbReference type="Gene3D" id="1.10.10.2690">
    <property type="match status" value="1"/>
</dbReference>
<evidence type="ECO:0000313" key="5">
    <source>
        <dbReference type="Proteomes" id="UP000199473"/>
    </source>
</evidence>
<reference evidence="4 5" key="1">
    <citation type="submission" date="2016-10" db="EMBL/GenBank/DDBJ databases">
        <authorList>
            <person name="de Groot N.N."/>
        </authorList>
    </citation>
    <scope>NUCLEOTIDE SEQUENCE [LARGE SCALE GENOMIC DNA]</scope>
    <source>
        <strain evidence="4 5">DSM 19981</strain>
    </source>
</reference>
<protein>
    <submittedName>
        <fullName evidence="4">Winged helix-turn helix</fullName>
    </submittedName>
</protein>
<dbReference type="EMBL" id="FOSQ01000028">
    <property type="protein sequence ID" value="SFL15565.1"/>
    <property type="molecule type" value="Genomic_DNA"/>
</dbReference>
<keyword evidence="5" id="KW-1185">Reference proteome</keyword>
<feature type="compositionally biased region" description="Basic and acidic residues" evidence="3">
    <location>
        <begin position="1"/>
        <end position="17"/>
    </location>
</feature>
<dbReference type="SUPFAM" id="SSF46689">
    <property type="entry name" value="Homeodomain-like"/>
    <property type="match status" value="1"/>
</dbReference>
<name>A0A1I4FC58_9PROT</name>
<evidence type="ECO:0000313" key="4">
    <source>
        <dbReference type="EMBL" id="SFL15565.1"/>
    </source>
</evidence>
<organism evidence="4 5">
    <name type="scientific">Falsiroseomonas stagni DSM 19981</name>
    <dbReference type="NCBI Taxonomy" id="1123062"/>
    <lineage>
        <taxon>Bacteria</taxon>
        <taxon>Pseudomonadati</taxon>
        <taxon>Pseudomonadota</taxon>
        <taxon>Alphaproteobacteria</taxon>
        <taxon>Acetobacterales</taxon>
        <taxon>Roseomonadaceae</taxon>
        <taxon>Falsiroseomonas</taxon>
    </lineage>
</organism>
<keyword evidence="1" id="KW-0805">Transcription regulation</keyword>
<evidence type="ECO:0000256" key="3">
    <source>
        <dbReference type="SAM" id="MobiDB-lite"/>
    </source>
</evidence>
<feature type="non-terminal residue" evidence="4">
    <location>
        <position position="86"/>
    </location>
</feature>
<sequence length="86" mass="9344">MAVSVDRKDHTASELRRLAAGSRDASAARRMLALALVLEGVPRAVAAETCGMDRQTLRDWVHRYNAEGVSGLSNRKEGVGRKPLLT</sequence>
<dbReference type="Pfam" id="PF13551">
    <property type="entry name" value="HTH_29"/>
    <property type="match status" value="1"/>
</dbReference>
<dbReference type="Proteomes" id="UP000199473">
    <property type="component" value="Unassembled WGS sequence"/>
</dbReference>
<dbReference type="InterPro" id="IPR053721">
    <property type="entry name" value="Fimbrial_Adhesin_Reg"/>
</dbReference>
<evidence type="ECO:0000256" key="2">
    <source>
        <dbReference type="ARBA" id="ARBA00023163"/>
    </source>
</evidence>
<dbReference type="STRING" id="1123062.SAMN02745775_12821"/>
<gene>
    <name evidence="4" type="ORF">SAMN02745775_12821</name>
</gene>
<dbReference type="InterPro" id="IPR009057">
    <property type="entry name" value="Homeodomain-like_sf"/>
</dbReference>
<feature type="region of interest" description="Disordered" evidence="3">
    <location>
        <begin position="1"/>
        <end position="23"/>
    </location>
</feature>